<evidence type="ECO:0000313" key="1">
    <source>
        <dbReference type="EMBL" id="KAJ1154954.1"/>
    </source>
</evidence>
<organism evidence="1 2">
    <name type="scientific">Pleurodeles waltl</name>
    <name type="common">Iberian ribbed newt</name>
    <dbReference type="NCBI Taxonomy" id="8319"/>
    <lineage>
        <taxon>Eukaryota</taxon>
        <taxon>Metazoa</taxon>
        <taxon>Chordata</taxon>
        <taxon>Craniata</taxon>
        <taxon>Vertebrata</taxon>
        <taxon>Euteleostomi</taxon>
        <taxon>Amphibia</taxon>
        <taxon>Batrachia</taxon>
        <taxon>Caudata</taxon>
        <taxon>Salamandroidea</taxon>
        <taxon>Salamandridae</taxon>
        <taxon>Pleurodelinae</taxon>
        <taxon>Pleurodeles</taxon>
    </lineage>
</organism>
<proteinExistence type="predicted"/>
<dbReference type="AlphaFoldDB" id="A0AAV7RUT5"/>
<sequence length="137" mass="15926">MPSSLYPHIVTAREQHLHRRRPTKSPREAEVGHRLIYAAIFIRLCHWLLEFFALHHPLLCLIRVSLFCSKFPDSRLLPNRRRNVTRRRRGSGMESSWRRWHSSRIMKSVHPVAATALEGADQLKMTCSDTHIAILAG</sequence>
<gene>
    <name evidence="1" type="ORF">NDU88_007693</name>
</gene>
<name>A0AAV7RUT5_PLEWA</name>
<dbReference type="Proteomes" id="UP001066276">
    <property type="component" value="Chromosome 5"/>
</dbReference>
<reference evidence="1" key="1">
    <citation type="journal article" date="2022" name="bioRxiv">
        <title>Sequencing and chromosome-scale assembly of the giantPleurodeles waltlgenome.</title>
        <authorList>
            <person name="Brown T."/>
            <person name="Elewa A."/>
            <person name="Iarovenko S."/>
            <person name="Subramanian E."/>
            <person name="Araus A.J."/>
            <person name="Petzold A."/>
            <person name="Susuki M."/>
            <person name="Suzuki K.-i.T."/>
            <person name="Hayashi T."/>
            <person name="Toyoda A."/>
            <person name="Oliveira C."/>
            <person name="Osipova E."/>
            <person name="Leigh N.D."/>
            <person name="Simon A."/>
            <person name="Yun M.H."/>
        </authorList>
    </citation>
    <scope>NUCLEOTIDE SEQUENCE</scope>
    <source>
        <strain evidence="1">20211129_DDA</strain>
        <tissue evidence="1">Liver</tissue>
    </source>
</reference>
<keyword evidence="2" id="KW-1185">Reference proteome</keyword>
<comment type="caution">
    <text evidence="1">The sequence shown here is derived from an EMBL/GenBank/DDBJ whole genome shotgun (WGS) entry which is preliminary data.</text>
</comment>
<protein>
    <submittedName>
        <fullName evidence="1">Uncharacterized protein</fullName>
    </submittedName>
</protein>
<accession>A0AAV7RUT5</accession>
<evidence type="ECO:0000313" key="2">
    <source>
        <dbReference type="Proteomes" id="UP001066276"/>
    </source>
</evidence>
<dbReference type="EMBL" id="JANPWB010000009">
    <property type="protein sequence ID" value="KAJ1154954.1"/>
    <property type="molecule type" value="Genomic_DNA"/>
</dbReference>